<evidence type="ECO:0000256" key="7">
    <source>
        <dbReference type="ARBA" id="ARBA00023295"/>
    </source>
</evidence>
<name>A0A1B0C9E4_LUTLO</name>
<dbReference type="PANTHER" id="PTHR10357:SF233">
    <property type="entry name" value="MALTASE A1"/>
    <property type="match status" value="1"/>
</dbReference>
<dbReference type="PANTHER" id="PTHR10357">
    <property type="entry name" value="ALPHA-AMYLASE FAMILY MEMBER"/>
    <property type="match status" value="1"/>
</dbReference>
<comment type="similarity">
    <text evidence="2">Belongs to the glycosyl hydrolase 13 family.</text>
</comment>
<comment type="catalytic activity">
    <reaction evidence="1">
        <text>Hydrolysis of terminal, non-reducing (1-&gt;4)-linked alpha-D-glucose residues with release of alpha-D-glucose.</text>
        <dbReference type="EC" id="3.2.1.20"/>
    </reaction>
</comment>
<dbReference type="Gene3D" id="3.20.20.80">
    <property type="entry name" value="Glycosidases"/>
    <property type="match status" value="1"/>
</dbReference>
<keyword evidence="11" id="KW-1185">Reference proteome</keyword>
<dbReference type="Pfam" id="PF00128">
    <property type="entry name" value="Alpha-amylase"/>
    <property type="match status" value="1"/>
</dbReference>
<dbReference type="Gene3D" id="3.90.400.10">
    <property type="entry name" value="Oligo-1,6-glucosidase, Domain 2"/>
    <property type="match status" value="1"/>
</dbReference>
<reference evidence="11" key="1">
    <citation type="submission" date="2012-05" db="EMBL/GenBank/DDBJ databases">
        <title>Whole Genome Assembly of Lutzomyia longipalpis.</title>
        <authorList>
            <person name="Richards S."/>
            <person name="Qu C."/>
            <person name="Dillon R."/>
            <person name="Worley K."/>
            <person name="Scherer S."/>
            <person name="Batterton M."/>
            <person name="Taylor A."/>
            <person name="Hawes A."/>
            <person name="Hernandez B."/>
            <person name="Kovar C."/>
            <person name="Mandapat C."/>
            <person name="Pham C."/>
            <person name="Qu C."/>
            <person name="Jing C."/>
            <person name="Bess C."/>
            <person name="Bandaranaike D."/>
            <person name="Ngo D."/>
            <person name="Ongeri F."/>
            <person name="Arias F."/>
            <person name="Lara F."/>
            <person name="Weissenberger G."/>
            <person name="Kamau G."/>
            <person name="Han H."/>
            <person name="Shen H."/>
            <person name="Dinh H."/>
            <person name="Khalil I."/>
            <person name="Jones J."/>
            <person name="Shafer J."/>
            <person name="Jayaseelan J."/>
            <person name="Quiroz J."/>
            <person name="Blankenburg K."/>
            <person name="Nguyen L."/>
            <person name="Jackson L."/>
            <person name="Francisco L."/>
            <person name="Tang L.-Y."/>
            <person name="Pu L.-L."/>
            <person name="Perales L."/>
            <person name="Lorensuhewa L."/>
            <person name="Munidasa M."/>
            <person name="Coyle M."/>
            <person name="Taylor M."/>
            <person name="Puazo M."/>
            <person name="Firestine M."/>
            <person name="Scheel M."/>
            <person name="Javaid M."/>
            <person name="Wang M."/>
            <person name="Li M."/>
            <person name="Tabassum N."/>
            <person name="Saada N."/>
            <person name="Osuji N."/>
            <person name="Aqrawi P."/>
            <person name="Fu Q."/>
            <person name="Thornton R."/>
            <person name="Raj R."/>
            <person name="Goodspeed R."/>
            <person name="Mata R."/>
            <person name="Najjar R."/>
            <person name="Gubbala S."/>
            <person name="Lee S."/>
            <person name="Denson S."/>
            <person name="Patil S."/>
            <person name="Macmil S."/>
            <person name="Qi S."/>
            <person name="Matskevitch T."/>
            <person name="Palculict T."/>
            <person name="Mathew T."/>
            <person name="Vee V."/>
            <person name="Velamala V."/>
            <person name="Korchina V."/>
            <person name="Cai W."/>
            <person name="Liu W."/>
            <person name="Dai W."/>
            <person name="Zou X."/>
            <person name="Zhu Y."/>
            <person name="Zhang Y."/>
            <person name="Wu Y.-Q."/>
            <person name="Xin Y."/>
            <person name="Nazarath L."/>
            <person name="Kovar C."/>
            <person name="Han Y."/>
            <person name="Muzny D."/>
            <person name="Gibbs R."/>
        </authorList>
    </citation>
    <scope>NUCLEOTIDE SEQUENCE [LARGE SCALE GENOMIC DNA]</scope>
    <source>
        <strain evidence="11">Jacobina</strain>
    </source>
</reference>
<evidence type="ECO:0000313" key="10">
    <source>
        <dbReference type="EnsemblMetazoa" id="LLOJ000566-PA"/>
    </source>
</evidence>
<evidence type="ECO:0000256" key="6">
    <source>
        <dbReference type="ARBA" id="ARBA00023180"/>
    </source>
</evidence>
<keyword evidence="6" id="KW-0325">Glycoprotein</keyword>
<reference evidence="9" key="2">
    <citation type="journal article" date="2020" name="BMC">
        <title>Leishmania infection induces a limited differential gene expression in the sand fly midgut.</title>
        <authorList>
            <person name="Coutinho-Abreu I.V."/>
            <person name="Serafim T.D."/>
            <person name="Meneses C."/>
            <person name="Kamhawi S."/>
            <person name="Oliveira F."/>
            <person name="Valenzuela J.G."/>
        </authorList>
    </citation>
    <scope>NUCLEOTIDE SEQUENCE</scope>
    <source>
        <strain evidence="9">Jacobina</strain>
        <tissue evidence="9">Midgut</tissue>
    </source>
</reference>
<keyword evidence="4" id="KW-0732">Signal</keyword>
<dbReference type="SUPFAM" id="SSF51445">
    <property type="entry name" value="(Trans)glycosidases"/>
    <property type="match status" value="1"/>
</dbReference>
<evidence type="ECO:0000256" key="1">
    <source>
        <dbReference type="ARBA" id="ARBA00001657"/>
    </source>
</evidence>
<reference evidence="10" key="3">
    <citation type="submission" date="2020-05" db="UniProtKB">
        <authorList>
            <consortium name="EnsemblMetazoa"/>
        </authorList>
    </citation>
    <scope>IDENTIFICATION</scope>
    <source>
        <strain evidence="10">Jacobina</strain>
    </source>
</reference>
<dbReference type="InterPro" id="IPR045857">
    <property type="entry name" value="O16G_dom_2"/>
</dbReference>
<dbReference type="InterPro" id="IPR017853">
    <property type="entry name" value="GH"/>
</dbReference>
<protein>
    <recommendedName>
        <fullName evidence="3">alpha-glucosidase</fullName>
        <ecNumber evidence="3">3.2.1.20</ecNumber>
    </recommendedName>
</protein>
<evidence type="ECO:0000313" key="11">
    <source>
        <dbReference type="Proteomes" id="UP000092461"/>
    </source>
</evidence>
<dbReference type="VEuPathDB" id="VectorBase:LLOJ000566"/>
<keyword evidence="7" id="KW-0326">Glycosidase</keyword>
<organism evidence="10 11">
    <name type="scientific">Lutzomyia longipalpis</name>
    <name type="common">Sand fly</name>
    <dbReference type="NCBI Taxonomy" id="7200"/>
    <lineage>
        <taxon>Eukaryota</taxon>
        <taxon>Metazoa</taxon>
        <taxon>Ecdysozoa</taxon>
        <taxon>Arthropoda</taxon>
        <taxon>Hexapoda</taxon>
        <taxon>Insecta</taxon>
        <taxon>Pterygota</taxon>
        <taxon>Neoptera</taxon>
        <taxon>Endopterygota</taxon>
        <taxon>Diptera</taxon>
        <taxon>Nematocera</taxon>
        <taxon>Psychodoidea</taxon>
        <taxon>Psychodidae</taxon>
        <taxon>Lutzomyia</taxon>
        <taxon>Lutzomyia</taxon>
    </lineage>
</organism>
<dbReference type="EMBL" id="GITU01005345">
    <property type="protein sequence ID" value="MBC1174048.1"/>
    <property type="molecule type" value="Transcribed_RNA"/>
</dbReference>
<evidence type="ECO:0000256" key="5">
    <source>
        <dbReference type="ARBA" id="ARBA00022801"/>
    </source>
</evidence>
<dbReference type="GO" id="GO:0004558">
    <property type="term" value="F:alpha-1,4-glucosidase activity"/>
    <property type="evidence" value="ECO:0007669"/>
    <property type="project" value="UniProtKB-EC"/>
</dbReference>
<dbReference type="AlphaFoldDB" id="A0A1B0C9E4"/>
<dbReference type="EMBL" id="AJWK01002248">
    <property type="status" value="NOT_ANNOTATED_CDS"/>
    <property type="molecule type" value="Genomic_DNA"/>
</dbReference>
<evidence type="ECO:0000313" key="9">
    <source>
        <dbReference type="EMBL" id="MBC1174048.1"/>
    </source>
</evidence>
<dbReference type="InterPro" id="IPR006047">
    <property type="entry name" value="GH13_cat_dom"/>
</dbReference>
<dbReference type="SMART" id="SM00642">
    <property type="entry name" value="Aamy"/>
    <property type="match status" value="1"/>
</dbReference>
<evidence type="ECO:0000259" key="8">
    <source>
        <dbReference type="SMART" id="SM00642"/>
    </source>
</evidence>
<dbReference type="EnsemblMetazoa" id="LLOJ000566-RA">
    <property type="protein sequence ID" value="LLOJ000566-PA"/>
    <property type="gene ID" value="LLOJ000566"/>
</dbReference>
<evidence type="ECO:0000256" key="4">
    <source>
        <dbReference type="ARBA" id="ARBA00022729"/>
    </source>
</evidence>
<evidence type="ECO:0000256" key="3">
    <source>
        <dbReference type="ARBA" id="ARBA00012741"/>
    </source>
</evidence>
<dbReference type="EC" id="3.2.1.20" evidence="3"/>
<accession>A0A1B0C9E4</accession>
<dbReference type="FunFam" id="3.90.400.10:FF:000001">
    <property type="entry name" value="Maltase A3, isoform A"/>
    <property type="match status" value="1"/>
</dbReference>
<evidence type="ECO:0000256" key="2">
    <source>
        <dbReference type="ARBA" id="ARBA00008061"/>
    </source>
</evidence>
<keyword evidence="5" id="KW-0378">Hydrolase</keyword>
<feature type="domain" description="Glycosyl hydrolase family 13 catalytic" evidence="8">
    <location>
        <begin position="2"/>
        <end position="334"/>
    </location>
</feature>
<proteinExistence type="inferred from homology"/>
<sequence length="339" mass="39376">MSGTWLSPIFKSPMADFGYDTADYTAIQPEYGTMEDFEALIKKANEIGIKIILDFVPNHSSDQHEWFKKSVDRVPGYEDFYVWHPGKIVNGQRQPPNNWVSVFRGSAWTWNEKRQEYYFHAFLKEQPDLNYRNQATVDAMKETLRFWMQKGVFGFRIDAVPYLFEVPADSNGNIPDEPLTGPSCPDPTHDCYTQHIYTQNLDETFDMVYQWREVVDEFAKQTDNVPRILMIEAYTPLENMKRLYEDGHGREGAQLPFNFELISKLNGKSTAKDFKDVIDGWISRLPQGKENNWVLGNHDNKRIASRFGIDRADLINILLQTLPGMAVTYNVSFQTFMTF</sequence>
<dbReference type="VEuPathDB" id="VectorBase:LLONM1_005119"/>
<dbReference type="Proteomes" id="UP000092461">
    <property type="component" value="Unassembled WGS sequence"/>
</dbReference>
<dbReference type="GO" id="GO:0005975">
    <property type="term" value="P:carbohydrate metabolic process"/>
    <property type="evidence" value="ECO:0007669"/>
    <property type="project" value="InterPro"/>
</dbReference>